<evidence type="ECO:0000313" key="3">
    <source>
        <dbReference type="EMBL" id="CAD8182753.1"/>
    </source>
</evidence>
<organism evidence="3 4">
    <name type="scientific">Paramecium octaurelia</name>
    <dbReference type="NCBI Taxonomy" id="43137"/>
    <lineage>
        <taxon>Eukaryota</taxon>
        <taxon>Sar</taxon>
        <taxon>Alveolata</taxon>
        <taxon>Ciliophora</taxon>
        <taxon>Intramacronucleata</taxon>
        <taxon>Oligohymenophorea</taxon>
        <taxon>Peniculida</taxon>
        <taxon>Parameciidae</taxon>
        <taxon>Paramecium</taxon>
    </lineage>
</organism>
<dbReference type="AlphaFoldDB" id="A0A8S1W1D9"/>
<dbReference type="OrthoDB" id="306099at2759"/>
<protein>
    <recommendedName>
        <fullName evidence="2">Cyclin-like domain-containing protein</fullName>
    </recommendedName>
</protein>
<reference evidence="3" key="1">
    <citation type="submission" date="2021-01" db="EMBL/GenBank/DDBJ databases">
        <authorList>
            <consortium name="Genoscope - CEA"/>
            <person name="William W."/>
        </authorList>
    </citation>
    <scope>NUCLEOTIDE SEQUENCE</scope>
</reference>
<dbReference type="InterPro" id="IPR013763">
    <property type="entry name" value="Cyclin-like_dom"/>
</dbReference>
<keyword evidence="4" id="KW-1185">Reference proteome</keyword>
<dbReference type="FunFam" id="1.10.472.10:FF:000089">
    <property type="entry name" value="Cyclin, N-terminal domain containing protein"/>
    <property type="match status" value="1"/>
</dbReference>
<dbReference type="Pfam" id="PF00134">
    <property type="entry name" value="Cyclin_N"/>
    <property type="match status" value="1"/>
</dbReference>
<comment type="similarity">
    <text evidence="1">Belongs to the cyclin family.</text>
</comment>
<gene>
    <name evidence="3" type="ORF">POCTA_138.1.T0790201</name>
</gene>
<dbReference type="OMA" id="INYLDMT"/>
<comment type="caution">
    <text evidence="3">The sequence shown here is derived from an EMBL/GenBank/DDBJ whole genome shotgun (WGS) entry which is preliminary data.</text>
</comment>
<evidence type="ECO:0000256" key="1">
    <source>
        <dbReference type="RuleBase" id="RU000383"/>
    </source>
</evidence>
<keyword evidence="1" id="KW-0195">Cyclin</keyword>
<name>A0A8S1W1D9_PAROT</name>
<dbReference type="InterPro" id="IPR039361">
    <property type="entry name" value="Cyclin"/>
</dbReference>
<sequence length="336" mass="40221">MQFFDITNLEKNNQNLKSKSIVQVPQSPKKKHQINYLDMTNLKFDWIRLDEKELEVMKEDRPNIYKFSLQEQFCWFQNQHTHFTYPQQIEHKNFIESLKKHKIDEDKRHSLLCWMDYVMGFFNNASIETYFLAISLLDKFLQQTTLVLSNSDMLVIGISCLSLASKYKDHPCLSSQELIQLTGDKMDEFKLVKCQFTILNTIQHLVEIPNYFKIFDYIMRDLEYRYYKFISSDVIQNSLVSRKLKAIYQCSLNLLRFISQYYDTTLFPQSAVSYGSIFYTIIRMELLQYSIPTDLINVLREIQLDQGIFNTEIVLKYIYRQCQNGMSEKQQQYFKD</sequence>
<dbReference type="PANTHER" id="PTHR10177">
    <property type="entry name" value="CYCLINS"/>
    <property type="match status" value="1"/>
</dbReference>
<dbReference type="InterPro" id="IPR006671">
    <property type="entry name" value="Cyclin_N"/>
</dbReference>
<dbReference type="Proteomes" id="UP000683925">
    <property type="component" value="Unassembled WGS sequence"/>
</dbReference>
<feature type="domain" description="Cyclin-like" evidence="2">
    <location>
        <begin position="116"/>
        <end position="200"/>
    </location>
</feature>
<dbReference type="EMBL" id="CAJJDP010000078">
    <property type="protein sequence ID" value="CAD8182753.1"/>
    <property type="molecule type" value="Genomic_DNA"/>
</dbReference>
<accession>A0A8S1W1D9</accession>
<evidence type="ECO:0000259" key="2">
    <source>
        <dbReference type="SMART" id="SM00385"/>
    </source>
</evidence>
<evidence type="ECO:0000313" key="4">
    <source>
        <dbReference type="Proteomes" id="UP000683925"/>
    </source>
</evidence>
<proteinExistence type="inferred from homology"/>
<dbReference type="SMART" id="SM00385">
    <property type="entry name" value="CYCLIN"/>
    <property type="match status" value="1"/>
</dbReference>